<reference evidence="5" key="1">
    <citation type="submission" date="2018-07" db="EMBL/GenBank/DDBJ databases">
        <authorList>
            <person name="Quirk P.G."/>
            <person name="Krulwich T.A."/>
        </authorList>
    </citation>
    <scope>NUCLEOTIDE SEQUENCE</scope>
</reference>
<keyword evidence="5" id="KW-0150">Chloroplast</keyword>
<dbReference type="GO" id="GO:0005840">
    <property type="term" value="C:ribosome"/>
    <property type="evidence" value="ECO:0007669"/>
    <property type="project" value="UniProtKB-KW"/>
</dbReference>
<name>A0A386B0L8_CODAR</name>
<keyword evidence="2 5" id="KW-0689">Ribosomal protein</keyword>
<evidence type="ECO:0000256" key="1">
    <source>
        <dbReference type="ARBA" id="ARBA00006700"/>
    </source>
</evidence>
<geneLocation type="chloroplast" evidence="5"/>
<dbReference type="InterPro" id="IPR013025">
    <property type="entry name" value="Ribosomal_uL23-like"/>
</dbReference>
<keyword evidence="5" id="KW-0934">Plastid</keyword>
<dbReference type="GO" id="GO:0003735">
    <property type="term" value="F:structural constituent of ribosome"/>
    <property type="evidence" value="ECO:0007669"/>
    <property type="project" value="InterPro"/>
</dbReference>
<sequence>MLTEKTTNLMENQKYVFLINPRLNKTHIKSFFKKFYNLSILQINTLNLSQKKRQILTNKNYTKRSKRCILTISKETTIPSVFLKK</sequence>
<dbReference type="EMBL" id="MH591107">
    <property type="protein sequence ID" value="AYC65242.1"/>
    <property type="molecule type" value="Genomic_DNA"/>
</dbReference>
<dbReference type="Gene3D" id="3.30.70.330">
    <property type="match status" value="1"/>
</dbReference>
<proteinExistence type="inferred from homology"/>
<organism evidence="5">
    <name type="scientific">Codium arabicum</name>
    <name type="common">Green alga</name>
    <dbReference type="NCBI Taxonomy" id="221038"/>
    <lineage>
        <taxon>Eukaryota</taxon>
        <taxon>Viridiplantae</taxon>
        <taxon>Chlorophyta</taxon>
        <taxon>core chlorophytes</taxon>
        <taxon>Ulvophyceae</taxon>
        <taxon>TCBD clade</taxon>
        <taxon>Bryopsidales</taxon>
        <taxon>Bryopsidineae</taxon>
        <taxon>Codiaceae</taxon>
        <taxon>Codium</taxon>
    </lineage>
</organism>
<evidence type="ECO:0000256" key="2">
    <source>
        <dbReference type="ARBA" id="ARBA00022980"/>
    </source>
</evidence>
<keyword evidence="3" id="KW-0687">Ribonucleoprotein</keyword>
<dbReference type="InterPro" id="IPR012677">
    <property type="entry name" value="Nucleotide-bd_a/b_plait_sf"/>
</dbReference>
<evidence type="ECO:0000313" key="5">
    <source>
        <dbReference type="EMBL" id="AYC65242.1"/>
    </source>
</evidence>
<gene>
    <name evidence="5" type="primary">rpl23</name>
</gene>
<dbReference type="GeneID" id="38279126"/>
<dbReference type="InterPro" id="IPR012678">
    <property type="entry name" value="Ribosomal_uL23/eL15/eS24_sf"/>
</dbReference>
<protein>
    <recommendedName>
        <fullName evidence="4">Large ribosomal subunit protein uL23c</fullName>
    </recommendedName>
</protein>
<dbReference type="GO" id="GO:0006412">
    <property type="term" value="P:translation"/>
    <property type="evidence" value="ECO:0007669"/>
    <property type="project" value="InterPro"/>
</dbReference>
<evidence type="ECO:0000256" key="4">
    <source>
        <dbReference type="ARBA" id="ARBA00035287"/>
    </source>
</evidence>
<reference evidence="5" key="2">
    <citation type="journal article" date="2019" name="Mol. Phylogenet. Evol.">
        <title>Reassessment of the classification of bryopsidales (chlorophyta) based on chloroplast phylogenomic analyses.</title>
        <authorList>
            <person name="Cremen M.C."/>
            <person name="Leliaert F."/>
            <person name="West J."/>
            <person name="Lam D.W."/>
            <person name="Shimada S."/>
            <person name="Lopez-Bautista J.M."/>
            <person name="Verbruggen H."/>
        </authorList>
    </citation>
    <scope>NUCLEOTIDE SEQUENCE</scope>
</reference>
<dbReference type="SUPFAM" id="SSF54189">
    <property type="entry name" value="Ribosomal proteins S24e, L23 and L15e"/>
    <property type="match status" value="1"/>
</dbReference>
<comment type="similarity">
    <text evidence="1">Belongs to the universal ribosomal protein uL23 family.</text>
</comment>
<evidence type="ECO:0000256" key="3">
    <source>
        <dbReference type="ARBA" id="ARBA00023274"/>
    </source>
</evidence>
<dbReference type="RefSeq" id="YP_009519319.1">
    <property type="nucleotide sequence ID" value="NC_039524.1"/>
</dbReference>
<dbReference type="AlphaFoldDB" id="A0A386B0L8"/>
<accession>A0A386B0L8</accession>
<dbReference type="Pfam" id="PF00276">
    <property type="entry name" value="Ribosomal_L23"/>
    <property type="match status" value="1"/>
</dbReference>
<dbReference type="GO" id="GO:1990904">
    <property type="term" value="C:ribonucleoprotein complex"/>
    <property type="evidence" value="ECO:0007669"/>
    <property type="project" value="UniProtKB-KW"/>
</dbReference>